<keyword evidence="3" id="KW-1185">Reference proteome</keyword>
<keyword evidence="1" id="KW-0732">Signal</keyword>
<dbReference type="EMBL" id="JARBDR010000640">
    <property type="protein sequence ID" value="KAJ8310619.1"/>
    <property type="molecule type" value="Genomic_DNA"/>
</dbReference>
<name>A0ABQ9EZU6_TEGGR</name>
<evidence type="ECO:0000313" key="2">
    <source>
        <dbReference type="EMBL" id="KAJ8310619.1"/>
    </source>
</evidence>
<dbReference type="Proteomes" id="UP001217089">
    <property type="component" value="Unassembled WGS sequence"/>
</dbReference>
<gene>
    <name evidence="2" type="ORF">KUTeg_012484</name>
</gene>
<dbReference type="Gene3D" id="3.40.50.1820">
    <property type="entry name" value="alpha/beta hydrolase"/>
    <property type="match status" value="1"/>
</dbReference>
<comment type="caution">
    <text evidence="2">The sequence shown here is derived from an EMBL/GenBank/DDBJ whole genome shotgun (WGS) entry which is preliminary data.</text>
</comment>
<proteinExistence type="predicted"/>
<sequence length="162" mass="18386">MDWFCHFLGIYVLAICLEDSIAPVIVKHLGSTIVNTKHEVIKGVIVEFPNSSDLSIVNVFSGLRYASLRDGRLRFIPPASLTKKRTSVQTHISPEKPCSQKSLKWKYVTRELTRQYVQRLYNKLGNMFCIHIGITLKSRDISYVINENDDKNTVADDGATDI</sequence>
<evidence type="ECO:0000256" key="1">
    <source>
        <dbReference type="SAM" id="SignalP"/>
    </source>
</evidence>
<accession>A0ABQ9EZU6</accession>
<feature type="chain" id="PRO_5046930650" evidence="1">
    <location>
        <begin position="17"/>
        <end position="162"/>
    </location>
</feature>
<reference evidence="2 3" key="1">
    <citation type="submission" date="2022-12" db="EMBL/GenBank/DDBJ databases">
        <title>Chromosome-level genome of Tegillarca granosa.</title>
        <authorList>
            <person name="Kim J."/>
        </authorList>
    </citation>
    <scope>NUCLEOTIDE SEQUENCE [LARGE SCALE GENOMIC DNA]</scope>
    <source>
        <strain evidence="2">Teg-2019</strain>
        <tissue evidence="2">Adductor muscle</tissue>
    </source>
</reference>
<dbReference type="InterPro" id="IPR029058">
    <property type="entry name" value="AB_hydrolase_fold"/>
</dbReference>
<protein>
    <submittedName>
        <fullName evidence="2">Uncharacterized protein</fullName>
    </submittedName>
</protein>
<evidence type="ECO:0000313" key="3">
    <source>
        <dbReference type="Proteomes" id="UP001217089"/>
    </source>
</evidence>
<feature type="signal peptide" evidence="1">
    <location>
        <begin position="1"/>
        <end position="16"/>
    </location>
</feature>
<organism evidence="2 3">
    <name type="scientific">Tegillarca granosa</name>
    <name type="common">Malaysian cockle</name>
    <name type="synonym">Anadara granosa</name>
    <dbReference type="NCBI Taxonomy" id="220873"/>
    <lineage>
        <taxon>Eukaryota</taxon>
        <taxon>Metazoa</taxon>
        <taxon>Spiralia</taxon>
        <taxon>Lophotrochozoa</taxon>
        <taxon>Mollusca</taxon>
        <taxon>Bivalvia</taxon>
        <taxon>Autobranchia</taxon>
        <taxon>Pteriomorphia</taxon>
        <taxon>Arcoida</taxon>
        <taxon>Arcoidea</taxon>
        <taxon>Arcidae</taxon>
        <taxon>Tegillarca</taxon>
    </lineage>
</organism>